<protein>
    <submittedName>
        <fullName evidence="2">Uncharacterized protein</fullName>
    </submittedName>
</protein>
<reference evidence="2 3" key="1">
    <citation type="submission" date="2018-06" db="EMBL/GenBank/DDBJ databases">
        <authorList>
            <consortium name="Pathogen Informatics"/>
            <person name="Doyle S."/>
        </authorList>
    </citation>
    <scope>NUCLEOTIDE SEQUENCE [LARGE SCALE GENOMIC DNA]</scope>
    <source>
        <strain evidence="2 3">NCTC11661</strain>
    </source>
</reference>
<keyword evidence="1" id="KW-1133">Transmembrane helix</keyword>
<sequence length="83" mass="9887">MEKEKKSKYFFTIIFIALISLLIYNIVFIQPDFSKNKIWVIAEPYGIEGGGKGGSPYIKFKYRFRNKVYKKRKMELKVISIHF</sequence>
<organism evidence="2 3">
    <name type="scientific">Bergeyella zoohelcum</name>
    <dbReference type="NCBI Taxonomy" id="1015"/>
    <lineage>
        <taxon>Bacteria</taxon>
        <taxon>Pseudomonadati</taxon>
        <taxon>Bacteroidota</taxon>
        <taxon>Flavobacteriia</taxon>
        <taxon>Flavobacteriales</taxon>
        <taxon>Weeksellaceae</taxon>
        <taxon>Bergeyella</taxon>
    </lineage>
</organism>
<gene>
    <name evidence="2" type="ORF">NCTC11661_02368</name>
</gene>
<keyword evidence="1" id="KW-0812">Transmembrane</keyword>
<feature type="transmembrane region" description="Helical" evidence="1">
    <location>
        <begin position="9"/>
        <end position="28"/>
    </location>
</feature>
<keyword evidence="1" id="KW-0472">Membrane</keyword>
<evidence type="ECO:0000256" key="1">
    <source>
        <dbReference type="SAM" id="Phobius"/>
    </source>
</evidence>
<evidence type="ECO:0000313" key="2">
    <source>
        <dbReference type="EMBL" id="SUV53219.1"/>
    </source>
</evidence>
<proteinExistence type="predicted"/>
<evidence type="ECO:0000313" key="3">
    <source>
        <dbReference type="Proteomes" id="UP000255515"/>
    </source>
</evidence>
<dbReference type="EMBL" id="UFTJ01000005">
    <property type="protein sequence ID" value="SUV53219.1"/>
    <property type="molecule type" value="Genomic_DNA"/>
</dbReference>
<dbReference type="RefSeq" id="WP_002665238.1">
    <property type="nucleotide sequence ID" value="NZ_UFTJ01000005.1"/>
</dbReference>
<dbReference type="AlphaFoldDB" id="A0A380ZWW3"/>
<accession>A0A380ZWW3</accession>
<dbReference type="Proteomes" id="UP000255515">
    <property type="component" value="Unassembled WGS sequence"/>
</dbReference>
<name>A0A380ZWW3_9FLAO</name>